<dbReference type="InterPro" id="IPR027806">
    <property type="entry name" value="HARBI1_dom"/>
</dbReference>
<gene>
    <name evidence="9" type="ORF">EPR50_G00070130</name>
</gene>
<keyword evidence="6" id="KW-0378">Hydrolase</keyword>
<keyword evidence="7" id="KW-0539">Nucleus</keyword>
<dbReference type="GO" id="GO:0016787">
    <property type="term" value="F:hydrolase activity"/>
    <property type="evidence" value="ECO:0007669"/>
    <property type="project" value="UniProtKB-KW"/>
</dbReference>
<evidence type="ECO:0000259" key="8">
    <source>
        <dbReference type="Pfam" id="PF13359"/>
    </source>
</evidence>
<comment type="caution">
    <text evidence="9">The sequence shown here is derived from an EMBL/GenBank/DDBJ whole genome shotgun (WGS) entry which is preliminary data.</text>
</comment>
<evidence type="ECO:0000256" key="5">
    <source>
        <dbReference type="ARBA" id="ARBA00022723"/>
    </source>
</evidence>
<comment type="cofactor">
    <cofactor evidence="1">
        <name>a divalent metal cation</name>
        <dbReference type="ChEBI" id="CHEBI:60240"/>
    </cofactor>
</comment>
<evidence type="ECO:0000256" key="3">
    <source>
        <dbReference type="ARBA" id="ARBA00006958"/>
    </source>
</evidence>
<dbReference type="PANTHER" id="PTHR22930">
    <property type="match status" value="1"/>
</dbReference>
<comment type="similarity">
    <text evidence="3">Belongs to the HARBI1 family.</text>
</comment>
<feature type="domain" description="DDE Tnp4" evidence="8">
    <location>
        <begin position="2"/>
        <end position="118"/>
    </location>
</feature>
<name>A0A484DAN4_PERFV</name>
<evidence type="ECO:0000256" key="1">
    <source>
        <dbReference type="ARBA" id="ARBA00001968"/>
    </source>
</evidence>
<reference evidence="9 10" key="1">
    <citation type="submission" date="2019-01" db="EMBL/GenBank/DDBJ databases">
        <title>A chromosome-scale genome assembly of the yellow perch, Perca flavescens.</title>
        <authorList>
            <person name="Feron R."/>
            <person name="Morvezen R."/>
            <person name="Bestin A."/>
            <person name="Haffray P."/>
            <person name="Klopp C."/>
            <person name="Zahm M."/>
            <person name="Cabau C."/>
            <person name="Roques C."/>
            <person name="Donnadieu C."/>
            <person name="Bouchez O."/>
            <person name="Christie M."/>
            <person name="Larson W."/>
            <person name="Guiguen Y."/>
        </authorList>
    </citation>
    <scope>NUCLEOTIDE SEQUENCE [LARGE SCALE GENOMIC DNA]</scope>
    <source>
        <strain evidence="9">YP-PL-M2</strain>
        <tissue evidence="9">Blood</tissue>
    </source>
</reference>
<dbReference type="InterPro" id="IPR045249">
    <property type="entry name" value="HARBI1-like"/>
</dbReference>
<sequence length="160" mass="17861">MICDAACIITNVEAKSPGSIHDSRVFRSSTISQRLSQGEFSGVVLGDKGYACEMFLLTPLADPQTAAQQAYNLAHARTRARIEMAFGLLKSRFQCLHHLRVTSDRACDITVACTVLHNIACLWKDRNPAVAPEIEWDNAAIFPDDINGRLVRDQYINHFR</sequence>
<dbReference type="Proteomes" id="UP000295070">
    <property type="component" value="Chromosome 6"/>
</dbReference>
<dbReference type="STRING" id="8167.A0A484DAN4"/>
<keyword evidence="10" id="KW-1185">Reference proteome</keyword>
<evidence type="ECO:0000313" key="10">
    <source>
        <dbReference type="Proteomes" id="UP000295070"/>
    </source>
</evidence>
<keyword evidence="4" id="KW-0540">Nuclease</keyword>
<organism evidence="9 10">
    <name type="scientific">Perca flavescens</name>
    <name type="common">American yellow perch</name>
    <name type="synonym">Morone flavescens</name>
    <dbReference type="NCBI Taxonomy" id="8167"/>
    <lineage>
        <taxon>Eukaryota</taxon>
        <taxon>Metazoa</taxon>
        <taxon>Chordata</taxon>
        <taxon>Craniata</taxon>
        <taxon>Vertebrata</taxon>
        <taxon>Euteleostomi</taxon>
        <taxon>Actinopterygii</taxon>
        <taxon>Neopterygii</taxon>
        <taxon>Teleostei</taxon>
        <taxon>Neoteleostei</taxon>
        <taxon>Acanthomorphata</taxon>
        <taxon>Eupercaria</taxon>
        <taxon>Perciformes</taxon>
        <taxon>Percoidei</taxon>
        <taxon>Percidae</taxon>
        <taxon>Percinae</taxon>
        <taxon>Perca</taxon>
    </lineage>
</organism>
<evidence type="ECO:0000256" key="4">
    <source>
        <dbReference type="ARBA" id="ARBA00022722"/>
    </source>
</evidence>
<comment type="subcellular location">
    <subcellularLocation>
        <location evidence="2">Nucleus</location>
    </subcellularLocation>
</comment>
<keyword evidence="5" id="KW-0479">Metal-binding</keyword>
<accession>A0A484DAN4</accession>
<dbReference type="GO" id="GO:0004518">
    <property type="term" value="F:nuclease activity"/>
    <property type="evidence" value="ECO:0007669"/>
    <property type="project" value="UniProtKB-KW"/>
</dbReference>
<evidence type="ECO:0000256" key="7">
    <source>
        <dbReference type="ARBA" id="ARBA00023242"/>
    </source>
</evidence>
<evidence type="ECO:0000313" key="9">
    <source>
        <dbReference type="EMBL" id="TDH12204.1"/>
    </source>
</evidence>
<proteinExistence type="inferred from homology"/>
<dbReference type="GO" id="GO:0046872">
    <property type="term" value="F:metal ion binding"/>
    <property type="evidence" value="ECO:0007669"/>
    <property type="project" value="UniProtKB-KW"/>
</dbReference>
<protein>
    <recommendedName>
        <fullName evidence="8">DDE Tnp4 domain-containing protein</fullName>
    </recommendedName>
</protein>
<evidence type="ECO:0000256" key="6">
    <source>
        <dbReference type="ARBA" id="ARBA00022801"/>
    </source>
</evidence>
<dbReference type="GO" id="GO:0005634">
    <property type="term" value="C:nucleus"/>
    <property type="evidence" value="ECO:0007669"/>
    <property type="project" value="UniProtKB-SubCell"/>
</dbReference>
<dbReference type="PANTHER" id="PTHR22930:SF267">
    <property type="entry name" value="NUCLEASE HARBI1-RELATED"/>
    <property type="match status" value="1"/>
</dbReference>
<dbReference type="EMBL" id="SCKG01000006">
    <property type="protein sequence ID" value="TDH12204.1"/>
    <property type="molecule type" value="Genomic_DNA"/>
</dbReference>
<dbReference type="Pfam" id="PF13359">
    <property type="entry name" value="DDE_Tnp_4"/>
    <property type="match status" value="1"/>
</dbReference>
<dbReference type="AlphaFoldDB" id="A0A484DAN4"/>
<evidence type="ECO:0000256" key="2">
    <source>
        <dbReference type="ARBA" id="ARBA00004123"/>
    </source>
</evidence>